<dbReference type="InterPro" id="IPR036398">
    <property type="entry name" value="CA_dom_sf"/>
</dbReference>
<keyword evidence="4" id="KW-0862">Zinc</keyword>
<dbReference type="InterPro" id="IPR023561">
    <property type="entry name" value="Carbonic_anhydrase_a-class"/>
</dbReference>
<dbReference type="InterPro" id="IPR041891">
    <property type="entry name" value="Alpha_CA_prokaryot-like"/>
</dbReference>
<evidence type="ECO:0000313" key="10">
    <source>
        <dbReference type="Proteomes" id="UP000318667"/>
    </source>
</evidence>
<dbReference type="CDD" id="cd03124">
    <property type="entry name" value="alpha_CA_prokaryotic_like"/>
    <property type="match status" value="1"/>
</dbReference>
<dbReference type="PROSITE" id="PS50222">
    <property type="entry name" value="EF_HAND_2"/>
    <property type="match status" value="1"/>
</dbReference>
<evidence type="ECO:0000256" key="6">
    <source>
        <dbReference type="ARBA" id="ARBA00048348"/>
    </source>
</evidence>
<comment type="similarity">
    <text evidence="1">Belongs to the alpha-carbonic anhydrase family.</text>
</comment>
<dbReference type="Pfam" id="PF00194">
    <property type="entry name" value="Carb_anhydrase"/>
    <property type="match status" value="1"/>
</dbReference>
<dbReference type="GeneID" id="65401814"/>
<dbReference type="PANTHER" id="PTHR18952:SF265">
    <property type="entry name" value="CARBONIC ANHYDRASE"/>
    <property type="match status" value="1"/>
</dbReference>
<feature type="domain" description="EF-hand" evidence="7">
    <location>
        <begin position="182"/>
        <end position="217"/>
    </location>
</feature>
<dbReference type="GO" id="GO:0004089">
    <property type="term" value="F:carbonate dehydratase activity"/>
    <property type="evidence" value="ECO:0007669"/>
    <property type="project" value="UniProtKB-EC"/>
</dbReference>
<keyword evidence="3" id="KW-0479">Metal-binding</keyword>
<accession>A0A562K6M6</accession>
<keyword evidence="10" id="KW-1185">Reference proteome</keyword>
<dbReference type="InterPro" id="IPR002048">
    <property type="entry name" value="EF_hand_dom"/>
</dbReference>
<dbReference type="SMART" id="SM01057">
    <property type="entry name" value="Carb_anhydrase"/>
    <property type="match status" value="1"/>
</dbReference>
<dbReference type="InterPro" id="IPR001148">
    <property type="entry name" value="CA_dom"/>
</dbReference>
<sequence length="277" mass="31791">MVKNNLFFSFLFFSLLIFLIGCSESEQKTSITEQQIETENERDHISVETQTNDWSYEGETGPKHWGELDTANLACKKGKEQSPINVKNEELSKNNGETLLEIKYSPAMFTLVNNGHTIQANSIRGQNSIILDKIEYKLEQLHFHTPSEHQFNGENFDMELHLVHKNKNDQLAVLGVMIKAGDINNELETIWENAPKNNSGEVTLEETINLMKVLPKDKQLFRYKGSLTTPPCSEGVTWIVLQEPIQMSNQQIETFRNIFQDNHRPVQPTNDREILSN</sequence>
<dbReference type="Proteomes" id="UP000318667">
    <property type="component" value="Unassembled WGS sequence"/>
</dbReference>
<dbReference type="SUPFAM" id="SSF51069">
    <property type="entry name" value="Carbonic anhydrase"/>
    <property type="match status" value="1"/>
</dbReference>
<dbReference type="PROSITE" id="PS51144">
    <property type="entry name" value="ALPHA_CA_2"/>
    <property type="match status" value="1"/>
</dbReference>
<proteinExistence type="inferred from homology"/>
<dbReference type="EMBL" id="VLKI01000001">
    <property type="protein sequence ID" value="TWH91079.1"/>
    <property type="molecule type" value="Genomic_DNA"/>
</dbReference>
<comment type="catalytic activity">
    <reaction evidence="6">
        <text>hydrogencarbonate + H(+) = CO2 + H2O</text>
        <dbReference type="Rhea" id="RHEA:10748"/>
        <dbReference type="ChEBI" id="CHEBI:15377"/>
        <dbReference type="ChEBI" id="CHEBI:15378"/>
        <dbReference type="ChEBI" id="CHEBI:16526"/>
        <dbReference type="ChEBI" id="CHEBI:17544"/>
        <dbReference type="EC" id="4.2.1.1"/>
    </reaction>
</comment>
<dbReference type="PANTHER" id="PTHR18952">
    <property type="entry name" value="CARBONIC ANHYDRASE"/>
    <property type="match status" value="1"/>
</dbReference>
<dbReference type="AlphaFoldDB" id="A0A562K6M6"/>
<evidence type="ECO:0000313" key="9">
    <source>
        <dbReference type="EMBL" id="TWH91079.1"/>
    </source>
</evidence>
<evidence type="ECO:0000256" key="3">
    <source>
        <dbReference type="ARBA" id="ARBA00022723"/>
    </source>
</evidence>
<evidence type="ECO:0000256" key="2">
    <source>
        <dbReference type="ARBA" id="ARBA00012925"/>
    </source>
</evidence>
<dbReference type="GO" id="GO:0005509">
    <property type="term" value="F:calcium ion binding"/>
    <property type="evidence" value="ECO:0007669"/>
    <property type="project" value="InterPro"/>
</dbReference>
<evidence type="ECO:0000256" key="4">
    <source>
        <dbReference type="ARBA" id="ARBA00022833"/>
    </source>
</evidence>
<dbReference type="PROSITE" id="PS51257">
    <property type="entry name" value="PROKAR_LIPOPROTEIN"/>
    <property type="match status" value="1"/>
</dbReference>
<dbReference type="EC" id="4.2.1.1" evidence="2"/>
<protein>
    <recommendedName>
        <fullName evidence="2">carbonic anhydrase</fullName>
        <ecNumber evidence="2">4.2.1.1</ecNumber>
    </recommendedName>
</protein>
<organism evidence="9 10">
    <name type="scientific">Cytobacillus oceanisediminis</name>
    <dbReference type="NCBI Taxonomy" id="665099"/>
    <lineage>
        <taxon>Bacteria</taxon>
        <taxon>Bacillati</taxon>
        <taxon>Bacillota</taxon>
        <taxon>Bacilli</taxon>
        <taxon>Bacillales</taxon>
        <taxon>Bacillaceae</taxon>
        <taxon>Cytobacillus</taxon>
    </lineage>
</organism>
<evidence type="ECO:0000256" key="5">
    <source>
        <dbReference type="ARBA" id="ARBA00023239"/>
    </source>
</evidence>
<reference evidence="9 10" key="1">
    <citation type="journal article" date="2015" name="Stand. Genomic Sci.">
        <title>Genomic Encyclopedia of Bacterial and Archaeal Type Strains, Phase III: the genomes of soil and plant-associated and newly described type strains.</title>
        <authorList>
            <person name="Whitman W.B."/>
            <person name="Woyke T."/>
            <person name="Klenk H.P."/>
            <person name="Zhou Y."/>
            <person name="Lilburn T.G."/>
            <person name="Beck B.J."/>
            <person name="De Vos P."/>
            <person name="Vandamme P."/>
            <person name="Eisen J.A."/>
            <person name="Garrity G."/>
            <person name="Hugenholtz P."/>
            <person name="Kyrpides N.C."/>
        </authorList>
    </citation>
    <scope>NUCLEOTIDE SEQUENCE [LARGE SCALE GENOMIC DNA]</scope>
    <source>
        <strain evidence="9 10">CGMCC 1.10115</strain>
    </source>
</reference>
<dbReference type="RefSeq" id="WP_144539573.1">
    <property type="nucleotide sequence ID" value="NZ_CBCSDC010000036.1"/>
</dbReference>
<feature type="domain" description="Alpha-carbonic anhydrase" evidence="8">
    <location>
        <begin position="52"/>
        <end position="277"/>
    </location>
</feature>
<dbReference type="Gene3D" id="3.10.200.10">
    <property type="entry name" value="Alpha carbonic anhydrase"/>
    <property type="match status" value="1"/>
</dbReference>
<evidence type="ECO:0000256" key="1">
    <source>
        <dbReference type="ARBA" id="ARBA00010718"/>
    </source>
</evidence>
<dbReference type="GO" id="GO:0008270">
    <property type="term" value="F:zinc ion binding"/>
    <property type="evidence" value="ECO:0007669"/>
    <property type="project" value="InterPro"/>
</dbReference>
<evidence type="ECO:0000259" key="8">
    <source>
        <dbReference type="PROSITE" id="PS51144"/>
    </source>
</evidence>
<gene>
    <name evidence="9" type="ORF">IQ19_00529</name>
</gene>
<evidence type="ECO:0000259" key="7">
    <source>
        <dbReference type="PROSITE" id="PS50222"/>
    </source>
</evidence>
<dbReference type="OrthoDB" id="5327615at2"/>
<name>A0A562K6M6_9BACI</name>
<keyword evidence="5" id="KW-0456">Lyase</keyword>
<comment type="caution">
    <text evidence="9">The sequence shown here is derived from an EMBL/GenBank/DDBJ whole genome shotgun (WGS) entry which is preliminary data.</text>
</comment>